<evidence type="ECO:0000256" key="1">
    <source>
        <dbReference type="SAM" id="Phobius"/>
    </source>
</evidence>
<keyword evidence="1" id="KW-1133">Transmembrane helix</keyword>
<keyword evidence="4" id="KW-1185">Reference proteome</keyword>
<accession>A0ABP1C5S1</accession>
<protein>
    <recommendedName>
        <fullName evidence="2">Inner membrane protein YgaP-like transmembrane domain-containing protein</fullName>
    </recommendedName>
</protein>
<dbReference type="Pfam" id="PF11127">
    <property type="entry name" value="YgaP-like_TM"/>
    <property type="match status" value="1"/>
</dbReference>
<keyword evidence="1" id="KW-0812">Transmembrane</keyword>
<evidence type="ECO:0000313" key="4">
    <source>
        <dbReference type="Proteomes" id="UP001497493"/>
    </source>
</evidence>
<feature type="domain" description="Inner membrane protein YgaP-like transmembrane" evidence="2">
    <location>
        <begin position="13"/>
        <end position="70"/>
    </location>
</feature>
<organism evidence="3 4">
    <name type="scientific">Candidatus Methylocalor cossyra</name>
    <dbReference type="NCBI Taxonomy" id="3108543"/>
    <lineage>
        <taxon>Bacteria</taxon>
        <taxon>Pseudomonadati</taxon>
        <taxon>Pseudomonadota</taxon>
        <taxon>Gammaproteobacteria</taxon>
        <taxon>Methylococcales</taxon>
        <taxon>Methylococcaceae</taxon>
        <taxon>Candidatus Methylocalor</taxon>
    </lineage>
</organism>
<feature type="transmembrane region" description="Helical" evidence="1">
    <location>
        <begin position="29"/>
        <end position="53"/>
    </location>
</feature>
<keyword evidence="1" id="KW-0472">Membrane</keyword>
<evidence type="ECO:0000313" key="3">
    <source>
        <dbReference type="EMBL" id="CAL1239601.1"/>
    </source>
</evidence>
<dbReference type="Proteomes" id="UP001497493">
    <property type="component" value="Chromosome"/>
</dbReference>
<dbReference type="InterPro" id="IPR021309">
    <property type="entry name" value="YgaP-like_TM"/>
</dbReference>
<sequence>MRIDFKRLIKPEVNIGFKDQRIRYGLGSALLLVSVFLANIPLLLLGGILVATAKSRWCPVYSSLGHSTYRPGEEPAAPDCCAGHQ</sequence>
<dbReference type="RefSeq" id="WP_348759144.1">
    <property type="nucleotide sequence ID" value="NZ_OZ026884.1"/>
</dbReference>
<gene>
    <name evidence="3" type="ORF">MECH1_V1_0825</name>
</gene>
<evidence type="ECO:0000259" key="2">
    <source>
        <dbReference type="Pfam" id="PF11127"/>
    </source>
</evidence>
<reference evidence="3 4" key="1">
    <citation type="submission" date="2024-04" db="EMBL/GenBank/DDBJ databases">
        <authorList>
            <person name="Cremers G."/>
        </authorList>
    </citation>
    <scope>NUCLEOTIDE SEQUENCE [LARGE SCALE GENOMIC DNA]</scope>
    <source>
        <strain evidence="3">MeCH1-AG</strain>
    </source>
</reference>
<name>A0ABP1C5S1_9GAMM</name>
<proteinExistence type="predicted"/>
<dbReference type="EMBL" id="OZ026884">
    <property type="protein sequence ID" value="CAL1239601.1"/>
    <property type="molecule type" value="Genomic_DNA"/>
</dbReference>